<dbReference type="CTD" id="9940426"/>
<feature type="domain" description="C2H2-type" evidence="9">
    <location>
        <begin position="354"/>
        <end position="377"/>
    </location>
</feature>
<dbReference type="GeneID" id="9940426"/>
<evidence type="ECO:0000256" key="4">
    <source>
        <dbReference type="ARBA" id="ARBA00022833"/>
    </source>
</evidence>
<dbReference type="Pfam" id="PF00096">
    <property type="entry name" value="zf-C2H2"/>
    <property type="match status" value="1"/>
</dbReference>
<dbReference type="RefSeq" id="XP_003138616.1">
    <property type="nucleotide sequence ID" value="XM_003138568.2"/>
</dbReference>
<dbReference type="PROSITE" id="PS00028">
    <property type="entry name" value="ZINC_FINGER_C2H2_1"/>
    <property type="match status" value="5"/>
</dbReference>
<evidence type="ECO:0000256" key="3">
    <source>
        <dbReference type="ARBA" id="ARBA00022771"/>
    </source>
</evidence>
<dbReference type="Proteomes" id="UP000095285">
    <property type="component" value="Unassembled WGS sequence"/>
</dbReference>
<proteinExistence type="predicted"/>
<accession>A0A1S0U5U7</accession>
<evidence type="ECO:0000313" key="11">
    <source>
        <dbReference type="Proteomes" id="UP000095285"/>
    </source>
</evidence>
<evidence type="ECO:0000256" key="1">
    <source>
        <dbReference type="ARBA" id="ARBA00004123"/>
    </source>
</evidence>
<organism evidence="11 12">
    <name type="scientific">Loa loa</name>
    <name type="common">Eye worm</name>
    <name type="synonym">Filaria loa</name>
    <dbReference type="NCBI Taxonomy" id="7209"/>
    <lineage>
        <taxon>Eukaryota</taxon>
        <taxon>Metazoa</taxon>
        <taxon>Ecdysozoa</taxon>
        <taxon>Nematoda</taxon>
        <taxon>Chromadorea</taxon>
        <taxon>Rhabditida</taxon>
        <taxon>Spirurina</taxon>
        <taxon>Spiruromorpha</taxon>
        <taxon>Filarioidea</taxon>
        <taxon>Onchocercidae</taxon>
        <taxon>Loa</taxon>
    </lineage>
</organism>
<dbReference type="SUPFAM" id="SSF57667">
    <property type="entry name" value="beta-beta-alpha zinc fingers"/>
    <property type="match status" value="2"/>
</dbReference>
<dbReference type="SMART" id="SM00355">
    <property type="entry name" value="ZnF_C2H2"/>
    <property type="match status" value="7"/>
</dbReference>
<evidence type="ECO:0000256" key="7">
    <source>
        <dbReference type="ARBA" id="ARBA00023242"/>
    </source>
</evidence>
<dbReference type="AlphaFoldDB" id="A0A1I7VLW6"/>
<comment type="subcellular location">
    <subcellularLocation>
        <location evidence="1">Nucleus</location>
    </subcellularLocation>
</comment>
<protein>
    <submittedName>
        <fullName evidence="12">Zinc finger protein</fullName>
    </submittedName>
</protein>
<dbReference type="FunCoup" id="A0A1I7VLW6">
    <property type="interactions" value="210"/>
</dbReference>
<reference evidence="12" key="2">
    <citation type="submission" date="2016-11" db="UniProtKB">
        <authorList>
            <consortium name="WormBaseParasite"/>
        </authorList>
    </citation>
    <scope>IDENTIFICATION</scope>
</reference>
<sequence>MSCETKRRKATAKRIEKRHACPICDARFPFPNKLRLHIHSNHSLANVCELCPERFNRFNELRTHMRRAHQIVHQCHLCAYSSSVKTELRKHVVKCHENGVRCTVDGCAATVAYNRLRRHITEAHCNSLQSSQIVNDQMLGESPKSENNVSEDLPVEVKFSSAVEGSVVTNAFSGIEFVNIHDNLPPMDKMQKPTSNHVSPKTPSQNLEASIRLSSTVQHDGAITENDCSDRCGRTKSVKAFKLKRDNAGNVYREKSLEIPTQPDALEMKDQVTSRKVSLACSERGGYECQKCGKIFYDVYNSRRHWNRVHLKRHKERVRLKKYACKISTCMQRFPCPSKLRDHIFVAHSEDAPFDCETCNRKFSSRASFAIHLRRYHLVSIRDVPYGFTDGNGASTIDISGEVTAQDTVNETEVVADNIFTKE</sequence>
<gene>
    <name evidence="10 12" type="ORF">LOAG_03031</name>
</gene>
<feature type="domain" description="C2H2-type" evidence="9">
    <location>
        <begin position="46"/>
        <end position="69"/>
    </location>
</feature>
<accession>A0A1I7VLW6</accession>
<keyword evidence="7" id="KW-0539">Nucleus</keyword>
<evidence type="ECO:0000256" key="5">
    <source>
        <dbReference type="ARBA" id="ARBA00023015"/>
    </source>
</evidence>
<dbReference type="Pfam" id="PF12874">
    <property type="entry name" value="zf-met"/>
    <property type="match status" value="1"/>
</dbReference>
<dbReference type="eggNOG" id="KOG1721">
    <property type="taxonomic scope" value="Eukaryota"/>
</dbReference>
<dbReference type="OrthoDB" id="3437960at2759"/>
<keyword evidence="2" id="KW-0479">Metal-binding</keyword>
<dbReference type="PROSITE" id="PS50157">
    <property type="entry name" value="ZINC_FINGER_C2H2_2"/>
    <property type="match status" value="4"/>
</dbReference>
<dbReference type="GO" id="GO:0006357">
    <property type="term" value="P:regulation of transcription by RNA polymerase II"/>
    <property type="evidence" value="ECO:0007669"/>
    <property type="project" value="TreeGrafter"/>
</dbReference>
<keyword evidence="5" id="KW-0805">Transcription regulation</keyword>
<evidence type="ECO:0000313" key="10">
    <source>
        <dbReference type="EMBL" id="EFO25448.1"/>
    </source>
</evidence>
<dbReference type="InterPro" id="IPR013087">
    <property type="entry name" value="Znf_C2H2_type"/>
</dbReference>
<evidence type="ECO:0000256" key="8">
    <source>
        <dbReference type="PROSITE-ProRule" id="PRU00042"/>
    </source>
</evidence>
<reference evidence="10 11" key="1">
    <citation type="submission" date="2012-04" db="EMBL/GenBank/DDBJ databases">
        <title>The Genome Sequence of Loa loa.</title>
        <authorList>
            <consortium name="The Broad Institute Genome Sequencing Platform"/>
            <consortium name="Broad Institute Genome Sequencing Center for Infectious Disease"/>
            <person name="Nutman T.B."/>
            <person name="Fink D.L."/>
            <person name="Russ C."/>
            <person name="Young S."/>
            <person name="Zeng Q."/>
            <person name="Gargeya S."/>
            <person name="Alvarado L."/>
            <person name="Berlin A."/>
            <person name="Chapman S.B."/>
            <person name="Chen Z."/>
            <person name="Freedman E."/>
            <person name="Gellesch M."/>
            <person name="Goldberg J."/>
            <person name="Griggs A."/>
            <person name="Gujja S."/>
            <person name="Heilman E.R."/>
            <person name="Heiman D."/>
            <person name="Howarth C."/>
            <person name="Mehta T."/>
            <person name="Neiman D."/>
            <person name="Pearson M."/>
            <person name="Roberts A."/>
            <person name="Saif S."/>
            <person name="Shea T."/>
            <person name="Shenoy N."/>
            <person name="Sisk P."/>
            <person name="Stolte C."/>
            <person name="Sykes S."/>
            <person name="White J."/>
            <person name="Yandava C."/>
            <person name="Haas B."/>
            <person name="Henn M.R."/>
            <person name="Nusbaum C."/>
            <person name="Birren B."/>
        </authorList>
    </citation>
    <scope>NUCLEOTIDE SEQUENCE [LARGE SCALE GENOMIC DNA]</scope>
</reference>
<dbReference type="Gene3D" id="3.30.160.60">
    <property type="entry name" value="Classic Zinc Finger"/>
    <property type="match status" value="2"/>
</dbReference>
<evidence type="ECO:0000256" key="2">
    <source>
        <dbReference type="ARBA" id="ARBA00022723"/>
    </source>
</evidence>
<feature type="domain" description="C2H2-type" evidence="9">
    <location>
        <begin position="323"/>
        <end position="353"/>
    </location>
</feature>
<dbReference type="KEGG" id="loa:LOAG_03031"/>
<dbReference type="GO" id="GO:0008270">
    <property type="term" value="F:zinc ion binding"/>
    <property type="evidence" value="ECO:0007669"/>
    <property type="project" value="UniProtKB-KW"/>
</dbReference>
<dbReference type="EMBL" id="JH712081">
    <property type="protein sequence ID" value="EFO25448.1"/>
    <property type="molecule type" value="Genomic_DNA"/>
</dbReference>
<keyword evidence="11" id="KW-1185">Reference proteome</keyword>
<dbReference type="InterPro" id="IPR036236">
    <property type="entry name" value="Znf_C2H2_sf"/>
</dbReference>
<evidence type="ECO:0000259" key="9">
    <source>
        <dbReference type="PROSITE" id="PS50157"/>
    </source>
</evidence>
<evidence type="ECO:0000313" key="12">
    <source>
        <dbReference type="WBParaSite" id="EN70_3972"/>
    </source>
</evidence>
<dbReference type="OMA" id="LCPERFN"/>
<keyword evidence="6" id="KW-0804">Transcription</keyword>
<evidence type="ECO:0000256" key="6">
    <source>
        <dbReference type="ARBA" id="ARBA00023163"/>
    </source>
</evidence>
<keyword evidence="3 8" id="KW-0863">Zinc-finger</keyword>
<dbReference type="InterPro" id="IPR051061">
    <property type="entry name" value="Zinc_finger_trans_reg"/>
</dbReference>
<keyword evidence="4" id="KW-0862">Zinc</keyword>
<dbReference type="PANTHER" id="PTHR46179:SF13">
    <property type="entry name" value="C2H2-TYPE DOMAIN-CONTAINING PROTEIN"/>
    <property type="match status" value="1"/>
</dbReference>
<feature type="domain" description="C2H2-type" evidence="9">
    <location>
        <begin position="287"/>
        <end position="315"/>
    </location>
</feature>
<name>A0A1I7VLW6_LOALO</name>
<dbReference type="WBParaSite" id="EN70_3972">
    <property type="protein sequence ID" value="EN70_3972"/>
    <property type="gene ID" value="EN70_3972"/>
</dbReference>
<dbReference type="PANTHER" id="PTHR46179">
    <property type="entry name" value="ZINC FINGER PROTEIN"/>
    <property type="match status" value="1"/>
</dbReference>
<dbReference type="GO" id="GO:0005634">
    <property type="term" value="C:nucleus"/>
    <property type="evidence" value="ECO:0007669"/>
    <property type="project" value="UniProtKB-SubCell"/>
</dbReference>